<evidence type="ECO:0000256" key="1">
    <source>
        <dbReference type="SAM" id="Phobius"/>
    </source>
</evidence>
<evidence type="ECO:0000313" key="3">
    <source>
        <dbReference type="Proteomes" id="UP000466931"/>
    </source>
</evidence>
<dbReference type="CDD" id="cd06259">
    <property type="entry name" value="YdcF-like"/>
    <property type="match status" value="1"/>
</dbReference>
<keyword evidence="1" id="KW-0812">Transmembrane</keyword>
<dbReference type="EMBL" id="AP022612">
    <property type="protein sequence ID" value="BBZ34861.1"/>
    <property type="molecule type" value="Genomic_DNA"/>
</dbReference>
<keyword evidence="3" id="KW-1185">Reference proteome</keyword>
<dbReference type="RefSeq" id="WP_109788290.1">
    <property type="nucleotide sequence ID" value="NZ_AP022612.1"/>
</dbReference>
<evidence type="ECO:0000313" key="2">
    <source>
        <dbReference type="EMBL" id="BBZ34861.1"/>
    </source>
</evidence>
<keyword evidence="1" id="KW-1133">Transmembrane helix</keyword>
<evidence type="ECO:0008006" key="4">
    <source>
        <dbReference type="Google" id="ProtNLM"/>
    </source>
</evidence>
<proteinExistence type="predicted"/>
<accession>A0A7I7Y167</accession>
<dbReference type="AlphaFoldDB" id="A0A7I7Y167"/>
<sequence length="188" mass="20250">MSTIRGSRRSRTALRLAIGVVLVLAGLGGAGFPVYVAPTTDALRPADAVLILGGPGYARYPFGLELAAEGWAPMVVISNPNGARDPWLTEYCAAPHTNPAVQCFAPDPPTTRGEGAMLRQMADEHGWRRVIVVTFRPHISRARFILERCFAGELVMAASPTHLSAWEWASEYAYQSAGFARAVLQPGC</sequence>
<keyword evidence="1" id="KW-0472">Membrane</keyword>
<gene>
    <name evidence="2" type="ORF">MCNF_34660</name>
</gene>
<reference evidence="2" key="2">
    <citation type="submission" date="2020-02" db="EMBL/GenBank/DDBJ databases">
        <authorList>
            <person name="Matsumoto Y."/>
            <person name="Motooka D."/>
            <person name="Nakamura S."/>
        </authorList>
    </citation>
    <scope>NUCLEOTIDE SEQUENCE</scope>
    <source>
        <strain evidence="2">JCM 13671</strain>
    </source>
</reference>
<organism evidence="2 3">
    <name type="scientific">Mycolicibacterium confluentis</name>
    <dbReference type="NCBI Taxonomy" id="28047"/>
    <lineage>
        <taxon>Bacteria</taxon>
        <taxon>Bacillati</taxon>
        <taxon>Actinomycetota</taxon>
        <taxon>Actinomycetes</taxon>
        <taxon>Mycobacteriales</taxon>
        <taxon>Mycobacteriaceae</taxon>
        <taxon>Mycolicibacterium</taxon>
    </lineage>
</organism>
<protein>
    <recommendedName>
        <fullName evidence="4">DUF218 domain-containing protein</fullName>
    </recommendedName>
</protein>
<name>A0A7I7Y167_9MYCO</name>
<dbReference type="OrthoDB" id="4772924at2"/>
<reference evidence="2" key="1">
    <citation type="journal article" date="2019" name="Emerg. Microbes Infect.">
        <title>Comprehensive subspecies identification of 175 nontuberculous mycobacteria species based on 7547 genomic profiles.</title>
        <authorList>
            <person name="Matsumoto Y."/>
            <person name="Kinjo T."/>
            <person name="Motooka D."/>
            <person name="Nabeya D."/>
            <person name="Jung N."/>
            <person name="Uechi K."/>
            <person name="Horii T."/>
            <person name="Iida T."/>
            <person name="Fujita J."/>
            <person name="Nakamura S."/>
        </authorList>
    </citation>
    <scope>NUCLEOTIDE SEQUENCE [LARGE SCALE GENOMIC DNA]</scope>
    <source>
        <strain evidence="2">JCM 13671</strain>
    </source>
</reference>
<feature type="transmembrane region" description="Helical" evidence="1">
    <location>
        <begin position="12"/>
        <end position="36"/>
    </location>
</feature>
<dbReference type="Proteomes" id="UP000466931">
    <property type="component" value="Chromosome"/>
</dbReference>
<dbReference type="InterPro" id="IPR003848">
    <property type="entry name" value="DUF218"/>
</dbReference>